<feature type="region of interest" description="Disordered" evidence="1">
    <location>
        <begin position="279"/>
        <end position="301"/>
    </location>
</feature>
<dbReference type="AlphaFoldDB" id="A0A8S1B1Y0"/>
<feature type="chain" id="PRO_5035945560" evidence="2">
    <location>
        <begin position="28"/>
        <end position="337"/>
    </location>
</feature>
<evidence type="ECO:0000256" key="1">
    <source>
        <dbReference type="SAM" id="MobiDB-lite"/>
    </source>
</evidence>
<evidence type="ECO:0000256" key="2">
    <source>
        <dbReference type="SAM" id="SignalP"/>
    </source>
</evidence>
<dbReference type="Proteomes" id="UP000494256">
    <property type="component" value="Unassembled WGS sequence"/>
</dbReference>
<name>A0A8S1B1Y0_ARCPL</name>
<feature type="signal peptide" evidence="2">
    <location>
        <begin position="1"/>
        <end position="27"/>
    </location>
</feature>
<sequence>MTVFSVYLLLKILVGVYICAGLEDLDAEEVELIELIPEIYNVYLEAVKQDKNAVTRRFMNQNNRYELHINKLKEVNGIKAHNVLVTRTSETDESLIYINNPVECSIPNTFLTQEQFKTHLINNIKKQQIEFEQQKLKKHLNMFKFKPKKKENKKPFVWSLLKIPTTRNKHQKANLIHASTQNVADEDKEDLSSTTVLRKETTDRSRDLFIAMLNGETLATVKSSTNITETTLRSISEDPITDIPESFRSILENYLNHTDSQTSGENFTSEQQEVLNATIGDNTTPTTEYDNTSTDNNSLPNTIIKSDTIVTETSKLTTTGTTKSTRTTRGRPFVFMN</sequence>
<evidence type="ECO:0000313" key="3">
    <source>
        <dbReference type="EMBL" id="CAB3251674.1"/>
    </source>
</evidence>
<reference evidence="3 4" key="1">
    <citation type="submission" date="2020-04" db="EMBL/GenBank/DDBJ databases">
        <authorList>
            <person name="Wallbank WR R."/>
            <person name="Pardo Diaz C."/>
            <person name="Kozak K."/>
            <person name="Martin S."/>
            <person name="Jiggins C."/>
            <person name="Moest M."/>
            <person name="Warren A I."/>
            <person name="Byers J.R.P. K."/>
            <person name="Montejo-Kovacevich G."/>
            <person name="Yen C E."/>
        </authorList>
    </citation>
    <scope>NUCLEOTIDE SEQUENCE [LARGE SCALE GENOMIC DNA]</scope>
</reference>
<gene>
    <name evidence="3" type="ORF">APLA_LOCUS13711</name>
</gene>
<comment type="caution">
    <text evidence="3">The sequence shown here is derived from an EMBL/GenBank/DDBJ whole genome shotgun (WGS) entry which is preliminary data.</text>
</comment>
<dbReference type="EMBL" id="CADEBD010000360">
    <property type="protein sequence ID" value="CAB3251674.1"/>
    <property type="molecule type" value="Genomic_DNA"/>
</dbReference>
<proteinExistence type="predicted"/>
<feature type="region of interest" description="Disordered" evidence="1">
    <location>
        <begin position="315"/>
        <end position="337"/>
    </location>
</feature>
<accession>A0A8S1B1Y0</accession>
<evidence type="ECO:0000313" key="4">
    <source>
        <dbReference type="Proteomes" id="UP000494256"/>
    </source>
</evidence>
<feature type="compositionally biased region" description="Low complexity" evidence="1">
    <location>
        <begin position="315"/>
        <end position="327"/>
    </location>
</feature>
<dbReference type="OrthoDB" id="2266637at2759"/>
<protein>
    <submittedName>
        <fullName evidence="3">Uncharacterized protein</fullName>
    </submittedName>
</protein>
<keyword evidence="2" id="KW-0732">Signal</keyword>
<organism evidence="3 4">
    <name type="scientific">Arctia plantaginis</name>
    <name type="common">Wood tiger moth</name>
    <name type="synonym">Phalaena plantaginis</name>
    <dbReference type="NCBI Taxonomy" id="874455"/>
    <lineage>
        <taxon>Eukaryota</taxon>
        <taxon>Metazoa</taxon>
        <taxon>Ecdysozoa</taxon>
        <taxon>Arthropoda</taxon>
        <taxon>Hexapoda</taxon>
        <taxon>Insecta</taxon>
        <taxon>Pterygota</taxon>
        <taxon>Neoptera</taxon>
        <taxon>Endopterygota</taxon>
        <taxon>Lepidoptera</taxon>
        <taxon>Glossata</taxon>
        <taxon>Ditrysia</taxon>
        <taxon>Noctuoidea</taxon>
        <taxon>Erebidae</taxon>
        <taxon>Arctiinae</taxon>
        <taxon>Arctia</taxon>
    </lineage>
</organism>